<organism evidence="2 3">
    <name type="scientific">Akkermansia muciniphila</name>
    <dbReference type="NCBI Taxonomy" id="239935"/>
    <lineage>
        <taxon>Bacteria</taxon>
        <taxon>Pseudomonadati</taxon>
        <taxon>Verrucomicrobiota</taxon>
        <taxon>Verrucomicrobiia</taxon>
        <taxon>Verrucomicrobiales</taxon>
        <taxon>Akkermansiaceae</taxon>
        <taxon>Akkermansia</taxon>
    </lineage>
</organism>
<evidence type="ECO:0000313" key="2">
    <source>
        <dbReference type="EMBL" id="PNC57648.1"/>
    </source>
</evidence>
<feature type="transmembrane region" description="Helical" evidence="1">
    <location>
        <begin position="157"/>
        <end position="176"/>
    </location>
</feature>
<feature type="transmembrane region" description="Helical" evidence="1">
    <location>
        <begin position="32"/>
        <end position="53"/>
    </location>
</feature>
<dbReference type="AlphaFoldDB" id="A0AAP8T9S1"/>
<accession>A0AAP8T9S1</accession>
<keyword evidence="1" id="KW-0472">Membrane</keyword>
<dbReference type="Proteomes" id="UP000235914">
    <property type="component" value="Unassembled WGS sequence"/>
</dbReference>
<gene>
    <name evidence="2" type="ORF">CXU09_00805</name>
</gene>
<keyword evidence="1" id="KW-1133">Transmembrane helix</keyword>
<feature type="transmembrane region" description="Helical" evidence="1">
    <location>
        <begin position="188"/>
        <end position="208"/>
    </location>
</feature>
<sequence>MFPQSATLPPSLSQTFMTSFPSLKNSYYIRRLAPFLIVYLVYELIEVAILAFLQQTGMDWNALTLLRLLGNLLVETCSSFLYLIIPYLLYLAALPKAFHGGKTNHVLTTAFFTLFCLLNCCEEMAEILTREHFSFYSRQFLLSPGQAWTQMVEGVSIIPSLLSVLTISTATVVLFSKKLVPLQPPPFAPVRASAPVLACAMAFILSWGSSGPLPAYGGKMGK</sequence>
<evidence type="ECO:0000313" key="3">
    <source>
        <dbReference type="Proteomes" id="UP000235914"/>
    </source>
</evidence>
<evidence type="ECO:0000256" key="1">
    <source>
        <dbReference type="SAM" id="Phobius"/>
    </source>
</evidence>
<feature type="transmembrane region" description="Helical" evidence="1">
    <location>
        <begin position="65"/>
        <end position="89"/>
    </location>
</feature>
<comment type="caution">
    <text evidence="2">The sequence shown here is derived from an EMBL/GenBank/DDBJ whole genome shotgun (WGS) entry which is preliminary data.</text>
</comment>
<proteinExistence type="predicted"/>
<dbReference type="EMBL" id="PJKN01000001">
    <property type="protein sequence ID" value="PNC57648.1"/>
    <property type="molecule type" value="Genomic_DNA"/>
</dbReference>
<reference evidence="2 3" key="1">
    <citation type="journal article" date="2017" name="BMC Genomics">
        <title>Genome sequencing of 39 Akkermansia muciniphila isolates reveals its population structure, genomic and functional diverisity, and global distribution in mammalian gut microbiotas.</title>
        <authorList>
            <person name="Guo X."/>
            <person name="Li S."/>
            <person name="Zhang J."/>
            <person name="Wu F."/>
            <person name="Li X."/>
            <person name="Wu D."/>
            <person name="Zhang M."/>
            <person name="Ou Z."/>
            <person name="Jie Z."/>
            <person name="Yan Q."/>
            <person name="Li P."/>
            <person name="Yi J."/>
            <person name="Peng Y."/>
        </authorList>
    </citation>
    <scope>NUCLEOTIDE SEQUENCE [LARGE SCALE GENOMIC DNA]</scope>
    <source>
        <strain evidence="2 3">GP43</strain>
    </source>
</reference>
<keyword evidence="1" id="KW-0812">Transmembrane</keyword>
<protein>
    <submittedName>
        <fullName evidence="2">Uncharacterized protein</fullName>
    </submittedName>
</protein>
<name>A0AAP8T9S1_9BACT</name>